<feature type="domain" description="C2H2-type" evidence="7">
    <location>
        <begin position="21"/>
        <end position="48"/>
    </location>
</feature>
<evidence type="ECO:0000313" key="8">
    <source>
        <dbReference type="EMBL" id="KAK2714969.1"/>
    </source>
</evidence>
<dbReference type="SMART" id="SM00355">
    <property type="entry name" value="ZnF_C2H2"/>
    <property type="match status" value="3"/>
</dbReference>
<dbReference type="PROSITE" id="PS00028">
    <property type="entry name" value="ZINC_FINGER_C2H2_1"/>
    <property type="match status" value="3"/>
</dbReference>
<accession>A0AA88HVV7</accession>
<dbReference type="AlphaFoldDB" id="A0AA88HVV7"/>
<dbReference type="Pfam" id="PF00096">
    <property type="entry name" value="zf-C2H2"/>
    <property type="match status" value="2"/>
</dbReference>
<dbReference type="InterPro" id="IPR051061">
    <property type="entry name" value="Zinc_finger_trans_reg"/>
</dbReference>
<evidence type="ECO:0000256" key="4">
    <source>
        <dbReference type="ARBA" id="ARBA00022833"/>
    </source>
</evidence>
<dbReference type="InterPro" id="IPR013087">
    <property type="entry name" value="Znf_C2H2_type"/>
</dbReference>
<protein>
    <recommendedName>
        <fullName evidence="7">C2H2-type domain-containing protein</fullName>
    </recommendedName>
</protein>
<evidence type="ECO:0000313" key="9">
    <source>
        <dbReference type="Proteomes" id="UP001187531"/>
    </source>
</evidence>
<dbReference type="PANTHER" id="PTHR46179">
    <property type="entry name" value="ZINC FINGER PROTEIN"/>
    <property type="match status" value="1"/>
</dbReference>
<sequence length="521" mass="57489">MVFVIIFRLKQHKRLHNGLALRCSYCTKLFSNRSDLKKHERVHSGEKPFKCKECGMAFKVAHHLREHERKHIDDRPHVCQVQGCTAKYRRAEALRKHMASQHLNLSRDEDLITFLNQLGINTVSDMMNNETLRLAMEQIKPNDNVLASIAAHTDICRCDPCLCDPTKPNSLCNCIMESDTSEVQVSIPKKSSCCSSAKEASNNNSYSETTASRNNDANPSSNADIHRVEDPARTLLNSGDKQSCCSNNFCTDGMGSVSNEECQIFGSTYPTGSWNADVDVSSISLRLEMEQGSEGFNKISPIETNPSYFRVVSVGVDASVAVKDCSTQYEDPTDLSDFDLSFLRSPMTNQVNDPWDLTVPTPAHSGTQTNPREISLCSLGEEEAPLDLSKKSYRDQACEVMNLDVTMLSSPVLPSNHLSDHEELNGMCSDGIQTTCCADSCTKPGILGLCNNDCDTLDSGCTGHSDFITPPKSCTEKGCCEPGSSCCTLQKHENNKCCIVVCLNDLENNLQQENIDSVGEF</sequence>
<name>A0AA88HVV7_ARTSF</name>
<dbReference type="PROSITE" id="PS50157">
    <property type="entry name" value="ZINC_FINGER_C2H2_2"/>
    <property type="match status" value="2"/>
</dbReference>
<reference evidence="8" key="1">
    <citation type="submission" date="2023-07" db="EMBL/GenBank/DDBJ databases">
        <title>Chromosome-level genome assembly of Artemia franciscana.</title>
        <authorList>
            <person name="Jo E."/>
        </authorList>
    </citation>
    <scope>NUCLEOTIDE SEQUENCE</scope>
    <source>
        <tissue evidence="8">Whole body</tissue>
    </source>
</reference>
<evidence type="ECO:0000256" key="2">
    <source>
        <dbReference type="ARBA" id="ARBA00022737"/>
    </source>
</evidence>
<feature type="domain" description="C2H2-type" evidence="7">
    <location>
        <begin position="49"/>
        <end position="76"/>
    </location>
</feature>
<evidence type="ECO:0000256" key="5">
    <source>
        <dbReference type="PROSITE-ProRule" id="PRU00042"/>
    </source>
</evidence>
<dbReference type="SUPFAM" id="SSF57667">
    <property type="entry name" value="beta-beta-alpha zinc fingers"/>
    <property type="match status" value="2"/>
</dbReference>
<evidence type="ECO:0000259" key="7">
    <source>
        <dbReference type="PROSITE" id="PS50157"/>
    </source>
</evidence>
<dbReference type="EMBL" id="JAVRJZ010000012">
    <property type="protein sequence ID" value="KAK2714969.1"/>
    <property type="molecule type" value="Genomic_DNA"/>
</dbReference>
<evidence type="ECO:0000256" key="3">
    <source>
        <dbReference type="ARBA" id="ARBA00022771"/>
    </source>
</evidence>
<dbReference type="InterPro" id="IPR036236">
    <property type="entry name" value="Znf_C2H2_sf"/>
</dbReference>
<dbReference type="Proteomes" id="UP001187531">
    <property type="component" value="Unassembled WGS sequence"/>
</dbReference>
<keyword evidence="4" id="KW-0862">Zinc</keyword>
<feature type="region of interest" description="Disordered" evidence="6">
    <location>
        <begin position="195"/>
        <end position="224"/>
    </location>
</feature>
<evidence type="ECO:0000256" key="1">
    <source>
        <dbReference type="ARBA" id="ARBA00022723"/>
    </source>
</evidence>
<keyword evidence="9" id="KW-1185">Reference proteome</keyword>
<dbReference type="FunFam" id="3.30.160.60:FF:000710">
    <property type="entry name" value="Zinc finger protein 768"/>
    <property type="match status" value="1"/>
</dbReference>
<dbReference type="PANTHER" id="PTHR46179:SF25">
    <property type="entry name" value="METAL RESPONSE ELEMENT-BINDING TRANSCRIPTION FACTOR-1, ISOFORM C"/>
    <property type="match status" value="1"/>
</dbReference>
<organism evidence="8 9">
    <name type="scientific">Artemia franciscana</name>
    <name type="common">Brine shrimp</name>
    <name type="synonym">Artemia sanfranciscana</name>
    <dbReference type="NCBI Taxonomy" id="6661"/>
    <lineage>
        <taxon>Eukaryota</taxon>
        <taxon>Metazoa</taxon>
        <taxon>Ecdysozoa</taxon>
        <taxon>Arthropoda</taxon>
        <taxon>Crustacea</taxon>
        <taxon>Branchiopoda</taxon>
        <taxon>Anostraca</taxon>
        <taxon>Artemiidae</taxon>
        <taxon>Artemia</taxon>
    </lineage>
</organism>
<feature type="compositionally biased region" description="Polar residues" evidence="6">
    <location>
        <begin position="209"/>
        <end position="223"/>
    </location>
</feature>
<dbReference type="GO" id="GO:0006357">
    <property type="term" value="P:regulation of transcription by RNA polymerase II"/>
    <property type="evidence" value="ECO:0007669"/>
    <property type="project" value="TreeGrafter"/>
</dbReference>
<proteinExistence type="predicted"/>
<dbReference type="GO" id="GO:0008270">
    <property type="term" value="F:zinc ion binding"/>
    <property type="evidence" value="ECO:0007669"/>
    <property type="project" value="UniProtKB-KW"/>
</dbReference>
<dbReference type="Gene3D" id="3.30.160.60">
    <property type="entry name" value="Classic Zinc Finger"/>
    <property type="match status" value="3"/>
</dbReference>
<keyword evidence="2" id="KW-0677">Repeat</keyword>
<comment type="caution">
    <text evidence="8">The sequence shown here is derived from an EMBL/GenBank/DDBJ whole genome shotgun (WGS) entry which is preliminary data.</text>
</comment>
<gene>
    <name evidence="8" type="ORF">QYM36_009831</name>
</gene>
<feature type="compositionally biased region" description="Low complexity" evidence="6">
    <location>
        <begin position="195"/>
        <end position="208"/>
    </location>
</feature>
<dbReference type="GO" id="GO:0005634">
    <property type="term" value="C:nucleus"/>
    <property type="evidence" value="ECO:0007669"/>
    <property type="project" value="TreeGrafter"/>
</dbReference>
<evidence type="ECO:0000256" key="6">
    <source>
        <dbReference type="SAM" id="MobiDB-lite"/>
    </source>
</evidence>
<keyword evidence="3 5" id="KW-0863">Zinc-finger</keyword>
<keyword evidence="1" id="KW-0479">Metal-binding</keyword>